<dbReference type="RefSeq" id="XP_018032955.1">
    <property type="nucleotide sequence ID" value="XM_018176709.1"/>
</dbReference>
<evidence type="ECO:0000256" key="3">
    <source>
        <dbReference type="ARBA" id="ARBA00022525"/>
    </source>
</evidence>
<evidence type="ECO:0000256" key="5">
    <source>
        <dbReference type="RuleBase" id="RU368122"/>
    </source>
</evidence>
<evidence type="ECO:0000259" key="7">
    <source>
        <dbReference type="Pfam" id="PF03443"/>
    </source>
</evidence>
<dbReference type="GO" id="GO:0030248">
    <property type="term" value="F:cellulose binding"/>
    <property type="evidence" value="ECO:0007669"/>
    <property type="project" value="UniProtKB-UniRule"/>
</dbReference>
<gene>
    <name evidence="8" type="ORF">CC84DRAFT_1150528</name>
</gene>
<keyword evidence="5" id="KW-0119">Carbohydrate metabolism</keyword>
<dbReference type="InterPro" id="IPR005103">
    <property type="entry name" value="AA9_LPMO"/>
</dbReference>
<dbReference type="GeneID" id="28760195"/>
<dbReference type="EMBL" id="KV441555">
    <property type="protein sequence ID" value="OAG02590.1"/>
    <property type="molecule type" value="Genomic_DNA"/>
</dbReference>
<keyword evidence="5" id="KW-0136">Cellulose degradation</keyword>
<evidence type="ECO:0000256" key="4">
    <source>
        <dbReference type="ARBA" id="ARBA00023157"/>
    </source>
</evidence>
<comment type="domain">
    <text evidence="5">Has a modular structure: an endo-beta-1,4-glucanase catalytic module at the N-terminus, a linker rich in serines and threonines, and a C-terminal carbohydrate-binding module (CBM).</text>
</comment>
<comment type="subcellular location">
    <subcellularLocation>
        <location evidence="2 5">Secreted</location>
    </subcellularLocation>
</comment>
<dbReference type="GO" id="GO:0008810">
    <property type="term" value="F:cellulase activity"/>
    <property type="evidence" value="ECO:0007669"/>
    <property type="project" value="UniProtKB-UniRule"/>
</dbReference>
<dbReference type="InParanoid" id="A0A177C7B3"/>
<sequence length="248" mass="25642">MKYFAAAVLALLPALTSAHCVAQRVRVNGADQGQLVGIRTPNSNNPIQNVNDGNFACNSGFRSPVSSTVINVKAGDKVGTQWGHVIGGAQFAGDKDHPIAASHKGPTIFYLAKVDNAASASGSGLKWFKIGEDGLDGSGKWGVDRMIANGGWVDFQIPSCVAPGQYLLRTEIIALHSASKQGQAQFYMGCAQINISGSGSNSGSQTVSFPGAYSASDPGILVNIYDAQGNPTGGGRPYTIPGPAKLSC</sequence>
<dbReference type="PANTHER" id="PTHR33353:SF13">
    <property type="entry name" value="ENDOGLUCANASE II"/>
    <property type="match status" value="1"/>
</dbReference>
<comment type="function">
    <text evidence="5">Lytic polysaccharide monooxygenase (LMPO) that depolymerizes crystalline and amorphous polysaccharides via the oxidation of scissile alpha- or beta-(1-4)-glycosidic bonds, yielding C1 and/or C4 oxidation products. Catalysis by LPMOs requires the reduction of the active-site copper from Cu(II) to Cu(I) by a reducing agent and H(2)O(2) or O(2) as a cosubstrate.</text>
</comment>
<dbReference type="Pfam" id="PF03443">
    <property type="entry name" value="AA9"/>
    <property type="match status" value="1"/>
</dbReference>
<comment type="catalytic activity">
    <reaction evidence="5">
        <text>[(1-&gt;4)-beta-D-glucosyl]n+m + reduced acceptor + O2 = 4-dehydro-beta-D-glucosyl-[(1-&gt;4)-beta-D-glucosyl]n-1 + [(1-&gt;4)-beta-D-glucosyl]m + acceptor + H2O.</text>
        <dbReference type="EC" id="1.14.99.56"/>
    </reaction>
</comment>
<evidence type="ECO:0000256" key="1">
    <source>
        <dbReference type="ARBA" id="ARBA00001973"/>
    </source>
</evidence>
<organism evidence="8 9">
    <name type="scientific">Paraphaeosphaeria sporulosa</name>
    <dbReference type="NCBI Taxonomy" id="1460663"/>
    <lineage>
        <taxon>Eukaryota</taxon>
        <taxon>Fungi</taxon>
        <taxon>Dikarya</taxon>
        <taxon>Ascomycota</taxon>
        <taxon>Pezizomycotina</taxon>
        <taxon>Dothideomycetes</taxon>
        <taxon>Pleosporomycetidae</taxon>
        <taxon>Pleosporales</taxon>
        <taxon>Massarineae</taxon>
        <taxon>Didymosphaeriaceae</taxon>
        <taxon>Paraphaeosphaeria</taxon>
    </lineage>
</organism>
<keyword evidence="6" id="KW-0732">Signal</keyword>
<dbReference type="AlphaFoldDB" id="A0A177C7B3"/>
<keyword evidence="4 5" id="KW-1015">Disulfide bond</keyword>
<dbReference type="STRING" id="1460663.A0A177C7B3"/>
<feature type="chain" id="PRO_5008057906" description="AA9 family lytic polysaccharide monooxygenase" evidence="6">
    <location>
        <begin position="19"/>
        <end position="248"/>
    </location>
</feature>
<keyword evidence="8" id="KW-0378">Hydrolase</keyword>
<keyword evidence="3 5" id="KW-0964">Secreted</keyword>
<keyword evidence="5" id="KW-0624">Polysaccharide degradation</keyword>
<proteinExistence type="predicted"/>
<dbReference type="GO" id="GO:0005576">
    <property type="term" value="C:extracellular region"/>
    <property type="evidence" value="ECO:0007669"/>
    <property type="project" value="UniProtKB-SubCell"/>
</dbReference>
<dbReference type="Proteomes" id="UP000077069">
    <property type="component" value="Unassembled WGS sequence"/>
</dbReference>
<evidence type="ECO:0000313" key="8">
    <source>
        <dbReference type="EMBL" id="OAG02590.1"/>
    </source>
</evidence>
<dbReference type="OrthoDB" id="5558646at2759"/>
<reference evidence="8 9" key="1">
    <citation type="submission" date="2016-05" db="EMBL/GenBank/DDBJ databases">
        <title>Comparative analysis of secretome profiles of manganese(II)-oxidizing ascomycete fungi.</title>
        <authorList>
            <consortium name="DOE Joint Genome Institute"/>
            <person name="Zeiner C.A."/>
            <person name="Purvine S.O."/>
            <person name="Zink E.M."/>
            <person name="Wu S."/>
            <person name="Pasa-Tolic L."/>
            <person name="Chaput D.L."/>
            <person name="Haridas S."/>
            <person name="Grigoriev I.V."/>
            <person name="Santelli C.M."/>
            <person name="Hansel C.M."/>
        </authorList>
    </citation>
    <scope>NUCLEOTIDE SEQUENCE [LARGE SCALE GENOMIC DNA]</scope>
    <source>
        <strain evidence="8 9">AP3s5-JAC2a</strain>
    </source>
</reference>
<dbReference type="EC" id="1.14.99.56" evidence="5"/>
<dbReference type="GO" id="GO:0030245">
    <property type="term" value="P:cellulose catabolic process"/>
    <property type="evidence" value="ECO:0007669"/>
    <property type="project" value="UniProtKB-UniRule"/>
</dbReference>
<accession>A0A177C7B3</accession>
<evidence type="ECO:0000256" key="6">
    <source>
        <dbReference type="SAM" id="SignalP"/>
    </source>
</evidence>
<dbReference type="PANTHER" id="PTHR33353">
    <property type="entry name" value="PUTATIVE (AFU_ORTHOLOGUE AFUA_1G12560)-RELATED"/>
    <property type="match status" value="1"/>
</dbReference>
<feature type="domain" description="Auxiliary Activity family 9 catalytic" evidence="7">
    <location>
        <begin position="19"/>
        <end position="227"/>
    </location>
</feature>
<protein>
    <recommendedName>
        <fullName evidence="5">AA9 family lytic polysaccharide monooxygenase</fullName>
        <ecNumber evidence="5">1.14.99.56</ecNumber>
    </recommendedName>
    <alternativeName>
        <fullName evidence="5">Endo-beta-1,4-glucanase</fullName>
    </alternativeName>
    <alternativeName>
        <fullName evidence="5">Glycosyl hydrolase 61 family protein</fullName>
    </alternativeName>
</protein>
<feature type="signal peptide" evidence="6">
    <location>
        <begin position="1"/>
        <end position="18"/>
    </location>
</feature>
<name>A0A177C7B3_9PLEO</name>
<dbReference type="Gene3D" id="2.70.50.70">
    <property type="match status" value="1"/>
</dbReference>
<evidence type="ECO:0000313" key="9">
    <source>
        <dbReference type="Proteomes" id="UP000077069"/>
    </source>
</evidence>
<keyword evidence="9" id="KW-1185">Reference proteome</keyword>
<dbReference type="CDD" id="cd21175">
    <property type="entry name" value="LPMO_AA9"/>
    <property type="match status" value="1"/>
</dbReference>
<comment type="cofactor">
    <cofactor evidence="1">
        <name>Cu(2+)</name>
        <dbReference type="ChEBI" id="CHEBI:29036"/>
    </cofactor>
</comment>
<dbReference type="InterPro" id="IPR049892">
    <property type="entry name" value="AA9"/>
</dbReference>
<evidence type="ECO:0000256" key="2">
    <source>
        <dbReference type="ARBA" id="ARBA00004613"/>
    </source>
</evidence>